<reference evidence="4" key="2">
    <citation type="submission" date="2010-07" db="EMBL/GenBank/DDBJ databases">
        <authorList>
            <consortium name="The Broad Institute Genome Sequencing Platform"/>
            <consortium name="Broad Institute Genome Sequencing Center for Infectious Disease"/>
            <person name="Ma L.-J."/>
            <person name="Dead R."/>
            <person name="Young S."/>
            <person name="Zeng Q."/>
            <person name="Koehrsen M."/>
            <person name="Alvarado L."/>
            <person name="Berlin A."/>
            <person name="Chapman S.B."/>
            <person name="Chen Z."/>
            <person name="Freedman E."/>
            <person name="Gellesch M."/>
            <person name="Goldberg J."/>
            <person name="Griggs A."/>
            <person name="Gujja S."/>
            <person name="Heilman E.R."/>
            <person name="Heiman D."/>
            <person name="Hepburn T."/>
            <person name="Howarth C."/>
            <person name="Jen D."/>
            <person name="Larson L."/>
            <person name="Mehta T."/>
            <person name="Neiman D."/>
            <person name="Pearson M."/>
            <person name="Roberts A."/>
            <person name="Saif S."/>
            <person name="Shea T."/>
            <person name="Shenoy N."/>
            <person name="Sisk P."/>
            <person name="Stolte C."/>
            <person name="Sykes S."/>
            <person name="Walk T."/>
            <person name="White J."/>
            <person name="Yandava C."/>
            <person name="Haas B."/>
            <person name="Nusbaum C."/>
            <person name="Birren B."/>
        </authorList>
    </citation>
    <scope>NUCLEOTIDE SEQUENCE</scope>
    <source>
        <strain evidence="4">R3-111a-1</strain>
    </source>
</reference>
<dbReference type="HOGENOM" id="CLU_510934_0_0_1"/>
<evidence type="ECO:0000313" key="5">
    <source>
        <dbReference type="EnsemblFungi" id="EJT74894"/>
    </source>
</evidence>
<reference evidence="6" key="1">
    <citation type="submission" date="2010-07" db="EMBL/GenBank/DDBJ databases">
        <title>The genome sequence of Gaeumannomyces graminis var. tritici strain R3-111a-1.</title>
        <authorList>
            <consortium name="The Broad Institute Genome Sequencing Platform"/>
            <person name="Ma L.-J."/>
            <person name="Dead R."/>
            <person name="Young S."/>
            <person name="Zeng Q."/>
            <person name="Koehrsen M."/>
            <person name="Alvarado L."/>
            <person name="Berlin A."/>
            <person name="Chapman S.B."/>
            <person name="Chen Z."/>
            <person name="Freedman E."/>
            <person name="Gellesch M."/>
            <person name="Goldberg J."/>
            <person name="Griggs A."/>
            <person name="Gujja S."/>
            <person name="Heilman E.R."/>
            <person name="Heiman D."/>
            <person name="Hepburn T."/>
            <person name="Howarth C."/>
            <person name="Jen D."/>
            <person name="Larson L."/>
            <person name="Mehta T."/>
            <person name="Neiman D."/>
            <person name="Pearson M."/>
            <person name="Roberts A."/>
            <person name="Saif S."/>
            <person name="Shea T."/>
            <person name="Shenoy N."/>
            <person name="Sisk P."/>
            <person name="Stolte C."/>
            <person name="Sykes S."/>
            <person name="Walk T."/>
            <person name="White J."/>
            <person name="Yandava C."/>
            <person name="Haas B."/>
            <person name="Nusbaum C."/>
            <person name="Birren B."/>
        </authorList>
    </citation>
    <scope>NUCLEOTIDE SEQUENCE [LARGE SCALE GENOMIC DNA]</scope>
    <source>
        <strain evidence="6">R3-111a-1</strain>
    </source>
</reference>
<dbReference type="VEuPathDB" id="FungiDB:GGTG_08732"/>
<organism evidence="4">
    <name type="scientific">Gaeumannomyces tritici (strain R3-111a-1)</name>
    <name type="common">Wheat and barley take-all root rot fungus</name>
    <name type="synonym">Gaeumannomyces graminis var. tritici</name>
    <dbReference type="NCBI Taxonomy" id="644352"/>
    <lineage>
        <taxon>Eukaryota</taxon>
        <taxon>Fungi</taxon>
        <taxon>Dikarya</taxon>
        <taxon>Ascomycota</taxon>
        <taxon>Pezizomycotina</taxon>
        <taxon>Sordariomycetes</taxon>
        <taxon>Sordariomycetidae</taxon>
        <taxon>Magnaporthales</taxon>
        <taxon>Magnaporthaceae</taxon>
        <taxon>Gaeumannomyces</taxon>
    </lineage>
</organism>
<dbReference type="InterPro" id="IPR032710">
    <property type="entry name" value="NTF2-like_dom_sf"/>
</dbReference>
<evidence type="ECO:0000256" key="1">
    <source>
        <dbReference type="SAM" id="MobiDB-lite"/>
    </source>
</evidence>
<evidence type="ECO:0000313" key="6">
    <source>
        <dbReference type="Proteomes" id="UP000006039"/>
    </source>
</evidence>
<keyword evidence="2" id="KW-0812">Transmembrane</keyword>
<keyword evidence="2" id="KW-0472">Membrane</keyword>
<dbReference type="RefSeq" id="XP_009224838.1">
    <property type="nucleotide sequence ID" value="XM_009226574.1"/>
</dbReference>
<dbReference type="eggNOG" id="ENOG502SVFZ">
    <property type="taxonomic scope" value="Eukaryota"/>
</dbReference>
<dbReference type="InterPro" id="IPR037401">
    <property type="entry name" value="SnoaL-like"/>
</dbReference>
<reference evidence="4" key="3">
    <citation type="submission" date="2010-09" db="EMBL/GenBank/DDBJ databases">
        <title>Annotation of Gaeumannomyces graminis var. tritici R3-111a-1.</title>
        <authorList>
            <consortium name="The Broad Institute Genome Sequencing Platform"/>
            <person name="Ma L.-J."/>
            <person name="Dead R."/>
            <person name="Young S.K."/>
            <person name="Zeng Q."/>
            <person name="Gargeya S."/>
            <person name="Fitzgerald M."/>
            <person name="Haas B."/>
            <person name="Abouelleil A."/>
            <person name="Alvarado L."/>
            <person name="Arachchi H.M."/>
            <person name="Berlin A."/>
            <person name="Brown A."/>
            <person name="Chapman S.B."/>
            <person name="Chen Z."/>
            <person name="Dunbar C."/>
            <person name="Freedman E."/>
            <person name="Gearin G."/>
            <person name="Gellesch M."/>
            <person name="Goldberg J."/>
            <person name="Griggs A."/>
            <person name="Gujja S."/>
            <person name="Heiman D."/>
            <person name="Howarth C."/>
            <person name="Larson L."/>
            <person name="Lui A."/>
            <person name="MacDonald P.J.P."/>
            <person name="Mehta T."/>
            <person name="Montmayeur A."/>
            <person name="Murphy C."/>
            <person name="Neiman D."/>
            <person name="Pearson M."/>
            <person name="Priest M."/>
            <person name="Roberts A."/>
            <person name="Saif S."/>
            <person name="Shea T."/>
            <person name="Shenoy N."/>
            <person name="Sisk P."/>
            <person name="Stolte C."/>
            <person name="Sykes S."/>
            <person name="Yandava C."/>
            <person name="Wortman J."/>
            <person name="Nusbaum C."/>
            <person name="Birren B."/>
        </authorList>
    </citation>
    <scope>NUCLEOTIDE SEQUENCE</scope>
    <source>
        <strain evidence="4">R3-111a-1</strain>
    </source>
</reference>
<sequence>MSIPPHDVVQRVTNRKAQYARFADTKQWDKFAGLGLPDARYSYQDSSGDVVALQGRRAAFDNPGSCAAFFGAFFRKQQSLHNISLAEMTQTGPDEVEVIWAFEDQLIRNYTFWTCRMRGGGHYYEVWRKKGDEWFIADLRMQRTYQMATLGHGGTVSRAEVFGIFLTLSLCLLSQPTGSLVYRPRSILPWRLNPLASLAEAVLVLSCFAAIIVPLLFGLAIDCTFDLDSSWVTSRAEIGDLSTFGGRWRRRAKLARAARLRLRVETHALAAALLLIRGDKGQRSQKTASGVMNLVAELAASGLFPEENQGVDTNEETAGLMAAGARGGETSRQDENGAPAVAEDESRQTRSARADPNRRQEQTTVSTATPPPDTRPSQLAEGSSNSDRAALLRRVYGSNVLAHRELPVQMVTLLSVTSVAVKLCVSSLPGPLVASGAFMLLSWMTIQLLLLVFHSRNIRDTGLQALSTAVQEFSPVFDQSPSDETQYDIRRRKAQLDSEVMVEWLFDSAVLLRRPFESPRRRGETSPRHLGVI</sequence>
<accession>J3P5E3</accession>
<proteinExistence type="predicted"/>
<dbReference type="Proteomes" id="UP000006039">
    <property type="component" value="Unassembled WGS sequence"/>
</dbReference>
<evidence type="ECO:0000256" key="2">
    <source>
        <dbReference type="SAM" id="Phobius"/>
    </source>
</evidence>
<evidence type="ECO:0000313" key="4">
    <source>
        <dbReference type="EMBL" id="EJT74894.1"/>
    </source>
</evidence>
<keyword evidence="6" id="KW-1185">Reference proteome</keyword>
<name>J3P5E3_GAET3</name>
<reference evidence="5" key="5">
    <citation type="submission" date="2018-04" db="UniProtKB">
        <authorList>
            <consortium name="EnsemblFungi"/>
        </authorList>
    </citation>
    <scope>IDENTIFICATION</scope>
    <source>
        <strain evidence="5">R3-111a-1</strain>
    </source>
</reference>
<gene>
    <name evidence="5" type="primary">20349190</name>
    <name evidence="4" type="ORF">GGTG_08732</name>
</gene>
<dbReference type="OrthoDB" id="4456362at2759"/>
<feature type="compositionally biased region" description="Basic and acidic residues" evidence="1">
    <location>
        <begin position="344"/>
        <end position="361"/>
    </location>
</feature>
<feature type="compositionally biased region" description="Polar residues" evidence="1">
    <location>
        <begin position="375"/>
        <end position="386"/>
    </location>
</feature>
<keyword evidence="2" id="KW-1133">Transmembrane helix</keyword>
<dbReference type="Pfam" id="PF13577">
    <property type="entry name" value="SnoaL_4"/>
    <property type="match status" value="1"/>
</dbReference>
<feature type="transmembrane region" description="Helical" evidence="2">
    <location>
        <begin position="202"/>
        <end position="221"/>
    </location>
</feature>
<dbReference type="GeneID" id="20349190"/>
<dbReference type="AlphaFoldDB" id="J3P5E3"/>
<feature type="region of interest" description="Disordered" evidence="1">
    <location>
        <begin position="323"/>
        <end position="386"/>
    </location>
</feature>
<feature type="transmembrane region" description="Helical" evidence="2">
    <location>
        <begin position="161"/>
        <end position="182"/>
    </location>
</feature>
<dbReference type="EMBL" id="GL385398">
    <property type="protein sequence ID" value="EJT74894.1"/>
    <property type="molecule type" value="Genomic_DNA"/>
</dbReference>
<dbReference type="SUPFAM" id="SSF54427">
    <property type="entry name" value="NTF2-like"/>
    <property type="match status" value="1"/>
</dbReference>
<dbReference type="Gene3D" id="3.10.450.50">
    <property type="match status" value="1"/>
</dbReference>
<dbReference type="EnsemblFungi" id="EJT74894">
    <property type="protein sequence ID" value="EJT74894"/>
    <property type="gene ID" value="GGTG_08732"/>
</dbReference>
<evidence type="ECO:0000259" key="3">
    <source>
        <dbReference type="Pfam" id="PF13577"/>
    </source>
</evidence>
<feature type="transmembrane region" description="Helical" evidence="2">
    <location>
        <begin position="432"/>
        <end position="453"/>
    </location>
</feature>
<protein>
    <recommendedName>
        <fullName evidence="3">SnoaL-like domain-containing protein</fullName>
    </recommendedName>
</protein>
<reference evidence="5" key="4">
    <citation type="journal article" date="2015" name="G3 (Bethesda)">
        <title>Genome sequences of three phytopathogenic species of the Magnaporthaceae family of fungi.</title>
        <authorList>
            <person name="Okagaki L.H."/>
            <person name="Nunes C.C."/>
            <person name="Sailsbery J."/>
            <person name="Clay B."/>
            <person name="Brown D."/>
            <person name="John T."/>
            <person name="Oh Y."/>
            <person name="Young N."/>
            <person name="Fitzgerald M."/>
            <person name="Haas B.J."/>
            <person name="Zeng Q."/>
            <person name="Young S."/>
            <person name="Adiconis X."/>
            <person name="Fan L."/>
            <person name="Levin J.Z."/>
            <person name="Mitchell T.K."/>
            <person name="Okubara P.A."/>
            <person name="Farman M.L."/>
            <person name="Kohn L.M."/>
            <person name="Birren B."/>
            <person name="Ma L.-J."/>
            <person name="Dean R.A."/>
        </authorList>
    </citation>
    <scope>NUCLEOTIDE SEQUENCE</scope>
    <source>
        <strain evidence="5">R3-111a-1</strain>
    </source>
</reference>
<feature type="domain" description="SnoaL-like" evidence="3">
    <location>
        <begin position="12"/>
        <end position="139"/>
    </location>
</feature>